<evidence type="ECO:0000313" key="2">
    <source>
        <dbReference type="Proteomes" id="UP000192491"/>
    </source>
</evidence>
<dbReference type="InterPro" id="IPR011067">
    <property type="entry name" value="Plasmid_toxin/cell-grow_inhib"/>
</dbReference>
<dbReference type="SUPFAM" id="SSF50118">
    <property type="entry name" value="Cell growth inhibitor/plasmid maintenance toxic component"/>
    <property type="match status" value="1"/>
</dbReference>
<dbReference type="Gene3D" id="2.30.30.110">
    <property type="match status" value="1"/>
</dbReference>
<evidence type="ECO:0008006" key="3">
    <source>
        <dbReference type="Google" id="ProtNLM"/>
    </source>
</evidence>
<dbReference type="Pfam" id="PF02452">
    <property type="entry name" value="PemK_toxin"/>
    <property type="match status" value="1"/>
</dbReference>
<dbReference type="Proteomes" id="UP000192491">
    <property type="component" value="Unassembled WGS sequence"/>
</dbReference>
<gene>
    <name evidence="1" type="ORF">BWK73_10825</name>
</gene>
<dbReference type="AlphaFoldDB" id="A0A1Y1QUB4"/>
<protein>
    <recommendedName>
        <fullName evidence="3">Type II toxin-antitoxin system PemK/MazF family toxin</fullName>
    </recommendedName>
</protein>
<accession>A0A1Y1QUB4</accession>
<dbReference type="EMBL" id="MTEJ01000037">
    <property type="protein sequence ID" value="OQX13960.1"/>
    <property type="molecule type" value="Genomic_DNA"/>
</dbReference>
<dbReference type="InterPro" id="IPR003477">
    <property type="entry name" value="PemK-like"/>
</dbReference>
<sequence length="143" mass="16312">MPIQYHPKRGQVLMCDFSEGFKPPEMVKNRPVIVFTPEFKGRSGLVSVVPLSTRKPAKIMPYHYQMPQKSLPMTAFFYGKESWVKGDLIYTVGLQRLSLISLSRKNGKRDYYSDTLDAEIMLAVDKCVLHGLGFARLANLLDR</sequence>
<name>A0A1Y1QUB4_9GAMM</name>
<proteinExistence type="predicted"/>
<comment type="caution">
    <text evidence="1">The sequence shown here is derived from an EMBL/GenBank/DDBJ whole genome shotgun (WGS) entry which is preliminary data.</text>
</comment>
<evidence type="ECO:0000313" key="1">
    <source>
        <dbReference type="EMBL" id="OQX13960.1"/>
    </source>
</evidence>
<organism evidence="1 2">
    <name type="scientific">Thiothrix lacustris</name>
    <dbReference type="NCBI Taxonomy" id="525917"/>
    <lineage>
        <taxon>Bacteria</taxon>
        <taxon>Pseudomonadati</taxon>
        <taxon>Pseudomonadota</taxon>
        <taxon>Gammaproteobacteria</taxon>
        <taxon>Thiotrichales</taxon>
        <taxon>Thiotrichaceae</taxon>
        <taxon>Thiothrix</taxon>
    </lineage>
</organism>
<dbReference type="GO" id="GO:0003677">
    <property type="term" value="F:DNA binding"/>
    <property type="evidence" value="ECO:0007669"/>
    <property type="project" value="InterPro"/>
</dbReference>
<reference evidence="1 2" key="1">
    <citation type="submission" date="2017-01" db="EMBL/GenBank/DDBJ databases">
        <title>Novel large sulfur bacteria in the metagenomes of groundwater-fed chemosynthetic microbial mats in the Lake Huron basin.</title>
        <authorList>
            <person name="Sharrar A.M."/>
            <person name="Flood B.E."/>
            <person name="Bailey J.V."/>
            <person name="Jones D.S."/>
            <person name="Biddanda B."/>
            <person name="Ruberg S.A."/>
            <person name="Marcus D.N."/>
            <person name="Dick G.J."/>
        </authorList>
    </citation>
    <scope>NUCLEOTIDE SEQUENCE [LARGE SCALE GENOMIC DNA]</scope>
    <source>
        <strain evidence="1">A8</strain>
    </source>
</reference>